<dbReference type="EMBL" id="AGNL01045254">
    <property type="protein sequence ID" value="EJK48949.1"/>
    <property type="molecule type" value="Genomic_DNA"/>
</dbReference>
<accession>K0R9N5</accession>
<organism evidence="2 3">
    <name type="scientific">Thalassiosira oceanica</name>
    <name type="common">Marine diatom</name>
    <dbReference type="NCBI Taxonomy" id="159749"/>
    <lineage>
        <taxon>Eukaryota</taxon>
        <taxon>Sar</taxon>
        <taxon>Stramenopiles</taxon>
        <taxon>Ochrophyta</taxon>
        <taxon>Bacillariophyta</taxon>
        <taxon>Coscinodiscophyceae</taxon>
        <taxon>Thalassiosirophycidae</taxon>
        <taxon>Thalassiosirales</taxon>
        <taxon>Thalassiosiraceae</taxon>
        <taxon>Thalassiosira</taxon>
    </lineage>
</organism>
<evidence type="ECO:0000313" key="2">
    <source>
        <dbReference type="EMBL" id="EJK48949.1"/>
    </source>
</evidence>
<sequence length="167" mass="16927">MLSSAMERSGTEDDDESGPEGGGAPSSAAGFRARSATSATLTALLSQALGSGDPGPAQRGPPGDGPAGGGRHGQVAPGPRRRAGRGRRRGRRGGGRGRAAGRTGPRAHGPHRPARREASHPRHAPGSVDTRGPRRDGPGGRVVARFLLPGEDGRGREGHGRQARSPA</sequence>
<feature type="compositionally biased region" description="Basic and acidic residues" evidence="1">
    <location>
        <begin position="151"/>
        <end position="160"/>
    </location>
</feature>
<name>K0R9N5_THAOC</name>
<protein>
    <submittedName>
        <fullName evidence="2">Uncharacterized protein</fullName>
    </submittedName>
</protein>
<dbReference type="Proteomes" id="UP000266841">
    <property type="component" value="Unassembled WGS sequence"/>
</dbReference>
<gene>
    <name evidence="2" type="ORF">THAOC_32215</name>
</gene>
<proteinExistence type="predicted"/>
<comment type="caution">
    <text evidence="2">The sequence shown here is derived from an EMBL/GenBank/DDBJ whole genome shotgun (WGS) entry which is preliminary data.</text>
</comment>
<keyword evidence="3" id="KW-1185">Reference proteome</keyword>
<evidence type="ECO:0000256" key="1">
    <source>
        <dbReference type="SAM" id="MobiDB-lite"/>
    </source>
</evidence>
<dbReference type="AlphaFoldDB" id="K0R9N5"/>
<feature type="region of interest" description="Disordered" evidence="1">
    <location>
        <begin position="1"/>
        <end position="167"/>
    </location>
</feature>
<reference evidence="2 3" key="1">
    <citation type="journal article" date="2012" name="Genome Biol.">
        <title>Genome and low-iron response of an oceanic diatom adapted to chronic iron limitation.</title>
        <authorList>
            <person name="Lommer M."/>
            <person name="Specht M."/>
            <person name="Roy A.S."/>
            <person name="Kraemer L."/>
            <person name="Andreson R."/>
            <person name="Gutowska M.A."/>
            <person name="Wolf J."/>
            <person name="Bergner S.V."/>
            <person name="Schilhabel M.B."/>
            <person name="Klostermeier U.C."/>
            <person name="Beiko R.G."/>
            <person name="Rosenstiel P."/>
            <person name="Hippler M."/>
            <person name="Laroche J."/>
        </authorList>
    </citation>
    <scope>NUCLEOTIDE SEQUENCE [LARGE SCALE GENOMIC DNA]</scope>
    <source>
        <strain evidence="2 3">CCMP1005</strain>
    </source>
</reference>
<feature type="compositionally biased region" description="Basic residues" evidence="1">
    <location>
        <begin position="79"/>
        <end position="95"/>
    </location>
</feature>
<feature type="compositionally biased region" description="Low complexity" evidence="1">
    <location>
        <begin position="25"/>
        <end position="46"/>
    </location>
</feature>
<evidence type="ECO:0000313" key="3">
    <source>
        <dbReference type="Proteomes" id="UP000266841"/>
    </source>
</evidence>